<gene>
    <name evidence="2" type="ORF">FRX31_034785</name>
</gene>
<name>A0A7J6UT07_THATH</name>
<dbReference type="OrthoDB" id="1939300at2759"/>
<dbReference type="EMBL" id="JABWDY010043771">
    <property type="protein sequence ID" value="KAF5175628.1"/>
    <property type="molecule type" value="Genomic_DNA"/>
</dbReference>
<sequence>MVIRPWSEDVYEERENITSVPIWVKCYDIPMQLWSPAGLSLIGSKIGNPKCCDEITMKRERLDFARLCIEVKADTTYPTTLRFNLGEGKKVVVGVEYTWKPHNCSNCKVFGHTVRNCTHHENDHIVHKEADVNNVDTQSAAQPGTWVVQARKGGASSPNMKRIATSREEEVSSSNRYGILEEEEDVTAQNFNDNVVVKQNAIVVVEVQNAIVAVEEQNEFVVEEEQNDMIAVVEPLDVRGKKNLSAVEEVVPCSLVEEEQEPVEGEDMVEQFRAEQLTYHDLCKDGKGIQTPLPDKEVEIFSDHIIKTVPNKPVAMKPKGSLQGAKNEVTKKKPPSNVVTNVEGRKTRASGKSSSKNSS</sequence>
<accession>A0A7J6UT07</accession>
<organism evidence="2 3">
    <name type="scientific">Thalictrum thalictroides</name>
    <name type="common">Rue-anemone</name>
    <name type="synonym">Anemone thalictroides</name>
    <dbReference type="NCBI Taxonomy" id="46969"/>
    <lineage>
        <taxon>Eukaryota</taxon>
        <taxon>Viridiplantae</taxon>
        <taxon>Streptophyta</taxon>
        <taxon>Embryophyta</taxon>
        <taxon>Tracheophyta</taxon>
        <taxon>Spermatophyta</taxon>
        <taxon>Magnoliopsida</taxon>
        <taxon>Ranunculales</taxon>
        <taxon>Ranunculaceae</taxon>
        <taxon>Thalictroideae</taxon>
        <taxon>Thalictrum</taxon>
    </lineage>
</organism>
<dbReference type="Proteomes" id="UP000554482">
    <property type="component" value="Unassembled WGS sequence"/>
</dbReference>
<keyword evidence="3" id="KW-1185">Reference proteome</keyword>
<protein>
    <recommendedName>
        <fullName evidence="4">DUF4283 domain-containing protein</fullName>
    </recommendedName>
</protein>
<evidence type="ECO:0000313" key="2">
    <source>
        <dbReference type="EMBL" id="KAF5175628.1"/>
    </source>
</evidence>
<proteinExistence type="predicted"/>
<comment type="caution">
    <text evidence="2">The sequence shown here is derived from an EMBL/GenBank/DDBJ whole genome shotgun (WGS) entry which is preliminary data.</text>
</comment>
<dbReference type="PANTHER" id="PTHR31286">
    <property type="entry name" value="GLYCINE-RICH CELL WALL STRUCTURAL PROTEIN 1.8-LIKE"/>
    <property type="match status" value="1"/>
</dbReference>
<feature type="region of interest" description="Disordered" evidence="1">
    <location>
        <begin position="312"/>
        <end position="359"/>
    </location>
</feature>
<dbReference type="PANTHER" id="PTHR31286:SF165">
    <property type="entry name" value="DUF4283 DOMAIN-CONTAINING PROTEIN"/>
    <property type="match status" value="1"/>
</dbReference>
<evidence type="ECO:0000313" key="3">
    <source>
        <dbReference type="Proteomes" id="UP000554482"/>
    </source>
</evidence>
<feature type="compositionally biased region" description="Low complexity" evidence="1">
    <location>
        <begin position="350"/>
        <end position="359"/>
    </location>
</feature>
<dbReference type="AlphaFoldDB" id="A0A7J6UT07"/>
<reference evidence="2 3" key="1">
    <citation type="submission" date="2020-06" db="EMBL/GenBank/DDBJ databases">
        <title>Transcriptomic and genomic resources for Thalictrum thalictroides and T. hernandezii: Facilitating candidate gene discovery in an emerging model plant lineage.</title>
        <authorList>
            <person name="Arias T."/>
            <person name="Riano-Pachon D.M."/>
            <person name="Di Stilio V.S."/>
        </authorList>
    </citation>
    <scope>NUCLEOTIDE SEQUENCE [LARGE SCALE GENOMIC DNA]</scope>
    <source>
        <strain evidence="3">cv. WT478/WT964</strain>
        <tissue evidence="2">Leaves</tissue>
    </source>
</reference>
<evidence type="ECO:0000256" key="1">
    <source>
        <dbReference type="SAM" id="MobiDB-lite"/>
    </source>
</evidence>
<evidence type="ECO:0008006" key="4">
    <source>
        <dbReference type="Google" id="ProtNLM"/>
    </source>
</evidence>
<dbReference type="InterPro" id="IPR040256">
    <property type="entry name" value="At4g02000-like"/>
</dbReference>